<evidence type="ECO:0000313" key="3">
    <source>
        <dbReference type="EMBL" id="RDB36177.1"/>
    </source>
</evidence>
<evidence type="ECO:0000313" key="4">
    <source>
        <dbReference type="Proteomes" id="UP000253934"/>
    </source>
</evidence>
<evidence type="ECO:0000259" key="2">
    <source>
        <dbReference type="PROSITE" id="PS50011"/>
    </source>
</evidence>
<dbReference type="GO" id="GO:0004672">
    <property type="term" value="F:protein kinase activity"/>
    <property type="evidence" value="ECO:0007669"/>
    <property type="project" value="InterPro"/>
</dbReference>
<sequence length="1462" mass="169483">MDNDRLIAQISIREDASVEKVASRKISSPIISRMQRADELRKKTVKVEGINKSRFFKLKIQESFENIKKALQFEYGENMELFFRTNDFEVFSRWIEGVTLFDANKKETPIKIHEISRIKNRLRLWVRIFENLYFYHSKGIIHGNIKPQNILIRDRASVDIKQTYESDFFEKKEEVPHIVLLDGGYFHFIPHHEEIENIEERITISKKITERNFWIAPEARGFIEGSFGECSDIFSLAAIMAWDFGLITIEGPSVLNALWPLYVSLDQNVFILGKEWHKWTGKHAIFDTMKRLKTVLLKAVDPLPENRISDAKELAFEIMMISNRLADNVDIQNLTSLYSTFQPENNDSINEKILKKQFKIPEILCEFSLSKNKQDASRIWVDARTTSASKHQLMRSLNMGMSIIKVNSFYHSVKFSAMKVPFSSLDALCHGLLNHTVFLNPTFLQEMKSFLFNLGNQVDSLYYVLPFLRKYGESKNSIKISKQSSFVQIKHQWLYNSIEKLFDKILTASKINLLIVDDLNRSDHSSLKILIEIFKKKQNSIKWILGIRSEEEIYDEEIKKSILQLKQQDLSYSNLKDARTKSYWITKLNKLTSQQARFLATWAMVDLQLNSDIIENLSNKVSVMQEIFSDHYHEGKEQARNLQQSAEDLILNEETTTENTTLSENEDNDLEELADKKRKDPLHLAYEALNIAIKIGLFSENRDVHTGQLICYYWEHQYILLSLSLLLNKEIKSKVYFILAEFLCKNSNEKTTLSDIIHISEYLARSNLKIYSYSAYAALIMATEELCDITSTEFIIAKLQMLGESIEKECPEEAPVLIPKIREHIADLSLSLSQFDQADKYYQAVGWNITNPKRKIILLMKSFFPSQIKKRERRTDEFYKLIHQAEESELVIRNSKDTKLSLANEIESEIYKIQKKLLEQVSFSNEEEIKNNKILLRKIVEPIDTSNLKADKTLYLHKVKPIRGIVLAQFLRTSIGWIDNSILFPEILNVLSFTIENNDGESTISLLLSLILCGERNLSPKIRSLVLETVLDLSSRIGNDLSILEAHLMKGWCSFFYDGNLAESKKNIDKINSYHSLELPLTIKQCARKLQLLIEFESMTIENIKNYLTNPQKYLKKLSDYNLTHWEIGLVVFGLQQGQPHLKKFKSDNLFTANILDEKIDQILLYTILLFEKGHAHASSIISQEAKEAQLRQWFFDPSSHIEYIPEKFAQKIIEFSNLENRLVTGSNSKQKVSFINSVRKWAKHLKIKKETASRYWGEDKAIINNLKIDKANTQDTERLHILAQNAIRAGFNWTAYRLAQKARTELSVIIEEIREVEINLRSKLNKEDTKTMIPESSMHSAQATESMRVREYEKTGAYPEQGVAINYVLEFLHNFHDYIEDSNLGDEERLRLAAMIRKSIPKETDIIESTLAGALRASAKRISLTLNTKEDEEPSHRSDTLENPENEENQQNNITALKRTG</sequence>
<dbReference type="InterPro" id="IPR011009">
    <property type="entry name" value="Kinase-like_dom_sf"/>
</dbReference>
<name>A0A369KTK8_9BACT</name>
<gene>
    <name evidence="3" type="ORF">DCC88_06250</name>
</gene>
<organism evidence="3 4">
    <name type="scientific">Spirobacillus cienkowskii</name>
    <dbReference type="NCBI Taxonomy" id="495820"/>
    <lineage>
        <taxon>Bacteria</taxon>
        <taxon>Pseudomonadati</taxon>
        <taxon>Bdellovibrionota</taxon>
        <taxon>Oligoflexia</taxon>
        <taxon>Silvanigrellales</taxon>
        <taxon>Spirobacillus</taxon>
    </lineage>
</organism>
<dbReference type="Proteomes" id="UP000253934">
    <property type="component" value="Unassembled WGS sequence"/>
</dbReference>
<keyword evidence="4" id="KW-1185">Reference proteome</keyword>
<proteinExistence type="predicted"/>
<dbReference type="Gene3D" id="1.10.510.10">
    <property type="entry name" value="Transferase(Phosphotransferase) domain 1"/>
    <property type="match status" value="1"/>
</dbReference>
<dbReference type="InterPro" id="IPR000719">
    <property type="entry name" value="Prot_kinase_dom"/>
</dbReference>
<dbReference type="GO" id="GO:0005524">
    <property type="term" value="F:ATP binding"/>
    <property type="evidence" value="ECO:0007669"/>
    <property type="project" value="InterPro"/>
</dbReference>
<dbReference type="EMBL" id="QOVW01000065">
    <property type="protein sequence ID" value="RDB36177.1"/>
    <property type="molecule type" value="Genomic_DNA"/>
</dbReference>
<comment type="caution">
    <text evidence="3">The sequence shown here is derived from an EMBL/GenBank/DDBJ whole genome shotgun (WGS) entry which is preliminary data.</text>
</comment>
<reference evidence="3" key="1">
    <citation type="submission" date="2018-04" db="EMBL/GenBank/DDBJ databases">
        <title>Draft genome sequence of the Candidatus Spirobacillus cienkowskii, a pathogen of freshwater Daphnia species, reconstructed from hemolymph metagenomic reads.</title>
        <authorList>
            <person name="Bresciani L."/>
            <person name="Lemos L.N."/>
            <person name="Wale N."/>
            <person name="Lin J.Y."/>
            <person name="Fernandes G.R."/>
            <person name="Duffy M.A."/>
            <person name="Rodrigues J.M."/>
        </authorList>
    </citation>
    <scope>NUCLEOTIDE SEQUENCE [LARGE SCALE GENOMIC DNA]</scope>
    <source>
        <strain evidence="3">Binning01</strain>
    </source>
</reference>
<feature type="region of interest" description="Disordered" evidence="1">
    <location>
        <begin position="1426"/>
        <end position="1462"/>
    </location>
</feature>
<feature type="domain" description="Protein kinase" evidence="2">
    <location>
        <begin position="1"/>
        <end position="320"/>
    </location>
</feature>
<evidence type="ECO:0000256" key="1">
    <source>
        <dbReference type="SAM" id="MobiDB-lite"/>
    </source>
</evidence>
<dbReference type="SUPFAM" id="SSF56112">
    <property type="entry name" value="Protein kinase-like (PK-like)"/>
    <property type="match status" value="1"/>
</dbReference>
<protein>
    <recommendedName>
        <fullName evidence="2">Protein kinase domain-containing protein</fullName>
    </recommendedName>
</protein>
<dbReference type="PROSITE" id="PS50011">
    <property type="entry name" value="PROTEIN_KINASE_DOM"/>
    <property type="match status" value="1"/>
</dbReference>
<accession>A0A369KTK8</accession>